<dbReference type="PANTHER" id="PTHR33018:SF34">
    <property type="entry name" value="OS02G0472350 PROTEIN"/>
    <property type="match status" value="1"/>
</dbReference>
<proteinExistence type="predicted"/>
<evidence type="ECO:0000313" key="3">
    <source>
        <dbReference type="Proteomes" id="UP000554482"/>
    </source>
</evidence>
<evidence type="ECO:0000256" key="1">
    <source>
        <dbReference type="SAM" id="MobiDB-lite"/>
    </source>
</evidence>
<feature type="non-terminal residue" evidence="2">
    <location>
        <position position="1"/>
    </location>
</feature>
<dbReference type="EMBL" id="JABWDY010008876">
    <property type="protein sequence ID" value="KAF5201861.1"/>
    <property type="molecule type" value="Genomic_DNA"/>
</dbReference>
<accession>A0A7J6WWP2</accession>
<gene>
    <name evidence="2" type="ORF">FRX31_008552</name>
</gene>
<sequence>MDPTASLGNVHLGAEQTSNDILQGETSAALPNRRGPSRGPVALPGGKKRFESTNELGQPNGSDVDSMAFKTAIGVNTRKYVPIAYETFHLVPPEDYEKVLSVLQETFDCKGVSPEYFRDRVNQASKNHRHNLHKKYIKGKPIAVLRNSPPPPFVNREEWQWFLDYTSKETFKAASRRNIVNRSKLKAPNTLGRRTMAAIRHMIAKERNVKSDFEVGRAEVYIRAHTKKDKIVQCPKIVEKIQEIENSTPKSNFLCVNDALTQVLGKDRNGHMRGMGAGISITMVKKTSTLLKKNEVLQDENSTTNLKVDMLGKELEKIKEMILKTQVNSPARFNADLSTPTTPSKCSSQ</sequence>
<dbReference type="OrthoDB" id="1065805at2759"/>
<feature type="region of interest" description="Disordered" evidence="1">
    <location>
        <begin position="1"/>
        <end position="63"/>
    </location>
</feature>
<feature type="compositionally biased region" description="Polar residues" evidence="1">
    <location>
        <begin position="15"/>
        <end position="26"/>
    </location>
</feature>
<dbReference type="InterPro" id="IPR004252">
    <property type="entry name" value="Probable_transposase_24"/>
</dbReference>
<protein>
    <recommendedName>
        <fullName evidence="4">Transposase, Ptta/En/Spm, plant</fullName>
    </recommendedName>
</protein>
<evidence type="ECO:0008006" key="4">
    <source>
        <dbReference type="Google" id="ProtNLM"/>
    </source>
</evidence>
<comment type="caution">
    <text evidence="2">The sequence shown here is derived from an EMBL/GenBank/DDBJ whole genome shotgun (WGS) entry which is preliminary data.</text>
</comment>
<dbReference type="AlphaFoldDB" id="A0A7J6WWP2"/>
<dbReference type="Pfam" id="PF03004">
    <property type="entry name" value="Transposase_24"/>
    <property type="match status" value="1"/>
</dbReference>
<feature type="compositionally biased region" description="Polar residues" evidence="1">
    <location>
        <begin position="53"/>
        <end position="63"/>
    </location>
</feature>
<evidence type="ECO:0000313" key="2">
    <source>
        <dbReference type="EMBL" id="KAF5201861.1"/>
    </source>
</evidence>
<keyword evidence="3" id="KW-1185">Reference proteome</keyword>
<name>A0A7J6WWP2_THATH</name>
<reference evidence="2 3" key="1">
    <citation type="submission" date="2020-06" db="EMBL/GenBank/DDBJ databases">
        <title>Transcriptomic and genomic resources for Thalictrum thalictroides and T. hernandezii: Facilitating candidate gene discovery in an emerging model plant lineage.</title>
        <authorList>
            <person name="Arias T."/>
            <person name="Riano-Pachon D.M."/>
            <person name="Di Stilio V.S."/>
        </authorList>
    </citation>
    <scope>NUCLEOTIDE SEQUENCE [LARGE SCALE GENOMIC DNA]</scope>
    <source>
        <strain evidence="3">cv. WT478/WT964</strain>
        <tissue evidence="2">Leaves</tissue>
    </source>
</reference>
<dbReference type="Proteomes" id="UP000554482">
    <property type="component" value="Unassembled WGS sequence"/>
</dbReference>
<organism evidence="2 3">
    <name type="scientific">Thalictrum thalictroides</name>
    <name type="common">Rue-anemone</name>
    <name type="synonym">Anemone thalictroides</name>
    <dbReference type="NCBI Taxonomy" id="46969"/>
    <lineage>
        <taxon>Eukaryota</taxon>
        <taxon>Viridiplantae</taxon>
        <taxon>Streptophyta</taxon>
        <taxon>Embryophyta</taxon>
        <taxon>Tracheophyta</taxon>
        <taxon>Spermatophyta</taxon>
        <taxon>Magnoliopsida</taxon>
        <taxon>Ranunculales</taxon>
        <taxon>Ranunculaceae</taxon>
        <taxon>Thalictroideae</taxon>
        <taxon>Thalictrum</taxon>
    </lineage>
</organism>
<dbReference type="PANTHER" id="PTHR33018">
    <property type="entry name" value="OS10G0338966 PROTEIN-RELATED"/>
    <property type="match status" value="1"/>
</dbReference>